<name>A0ABN7SA83_OIKDI</name>
<dbReference type="SUPFAM" id="SSF51366">
    <property type="entry name" value="Ribulose-phoshate binding barrel"/>
    <property type="match status" value="1"/>
</dbReference>
<dbReference type="PIRSF" id="PIRSF005956">
    <property type="entry name" value="BtpA"/>
    <property type="match status" value="1"/>
</dbReference>
<protein>
    <submittedName>
        <fullName evidence="2">Oidioi.mRNA.OKI2018_I69.XSR.g14579.t1.cds</fullName>
    </submittedName>
</protein>
<dbReference type="Pfam" id="PF03437">
    <property type="entry name" value="BtpA"/>
    <property type="match status" value="1"/>
</dbReference>
<evidence type="ECO:0000256" key="1">
    <source>
        <dbReference type="ARBA" id="ARBA00006007"/>
    </source>
</evidence>
<dbReference type="EMBL" id="OU015569">
    <property type="protein sequence ID" value="CAG5096355.1"/>
    <property type="molecule type" value="Genomic_DNA"/>
</dbReference>
<organism evidence="2 3">
    <name type="scientific">Oikopleura dioica</name>
    <name type="common">Tunicate</name>
    <dbReference type="NCBI Taxonomy" id="34765"/>
    <lineage>
        <taxon>Eukaryota</taxon>
        <taxon>Metazoa</taxon>
        <taxon>Chordata</taxon>
        <taxon>Tunicata</taxon>
        <taxon>Appendicularia</taxon>
        <taxon>Copelata</taxon>
        <taxon>Oikopleuridae</taxon>
        <taxon>Oikopleura</taxon>
    </lineage>
</organism>
<gene>
    <name evidence="2" type="ORF">OKIOD_LOCUS6137</name>
</gene>
<dbReference type="NCBIfam" id="TIGR00259">
    <property type="entry name" value="thylakoid_BtpA"/>
    <property type="match status" value="1"/>
</dbReference>
<evidence type="ECO:0000313" key="2">
    <source>
        <dbReference type="EMBL" id="CAG5096355.1"/>
    </source>
</evidence>
<dbReference type="InterPro" id="IPR005137">
    <property type="entry name" value="BtpA"/>
</dbReference>
<reference evidence="2 3" key="1">
    <citation type="submission" date="2021-04" db="EMBL/GenBank/DDBJ databases">
        <authorList>
            <person name="Bliznina A."/>
        </authorList>
    </citation>
    <scope>NUCLEOTIDE SEQUENCE [LARGE SCALE GENOMIC DNA]</scope>
</reference>
<proteinExistence type="inferred from homology"/>
<sequence>MQRPLIFGMVHLRALPGAPRNKLTVRQIADKALQENMHDVPYQRPEHRNPEVTAIMAAIAQQFRSQFPTVTAGVQVLSCGNKEALSIALAADLDFIRCESFVFGHIGDEGFAQSDAAELLRYRRNIGADNIKIFTDIKKKHSSHAITGDLSIADVAVAADFFLTDGLIVTGQHTGTPVEKNDITQVRASVNQKVFIGSGTSAKNILHYAESVDGFIIGSEFKEHGYWENEIDPKRVKEITSLLSSKY</sequence>
<accession>A0ABN7SA83</accession>
<dbReference type="PANTHER" id="PTHR21381:SF3">
    <property type="entry name" value="SGC REGION PROTEIN SGCQ-RELATED"/>
    <property type="match status" value="1"/>
</dbReference>
<keyword evidence="3" id="KW-1185">Reference proteome</keyword>
<dbReference type="Proteomes" id="UP001158576">
    <property type="component" value="Chromosome XSR"/>
</dbReference>
<comment type="similarity">
    <text evidence="1">Belongs to the BtpA family.</text>
</comment>
<dbReference type="InterPro" id="IPR011060">
    <property type="entry name" value="RibuloseP-bd_barrel"/>
</dbReference>
<dbReference type="PANTHER" id="PTHR21381">
    <property type="entry name" value="ZGC:162297"/>
    <property type="match status" value="1"/>
</dbReference>
<evidence type="ECO:0000313" key="3">
    <source>
        <dbReference type="Proteomes" id="UP001158576"/>
    </source>
</evidence>